<evidence type="ECO:0000313" key="11">
    <source>
        <dbReference type="EMBL" id="CAL1272592.1"/>
    </source>
</evidence>
<protein>
    <recommendedName>
        <fullName evidence="7">Ribosome biogenesis protein BOP1 homolog</fullName>
    </recommendedName>
</protein>
<evidence type="ECO:0000256" key="8">
    <source>
        <dbReference type="PROSITE-ProRule" id="PRU00221"/>
    </source>
</evidence>
<keyword evidence="5 7" id="KW-0539">Nucleus</keyword>
<dbReference type="InterPro" id="IPR012953">
    <property type="entry name" value="BOP1_N_dom"/>
</dbReference>
<evidence type="ECO:0000256" key="3">
    <source>
        <dbReference type="ARBA" id="ARBA00022574"/>
    </source>
</evidence>
<gene>
    <name evidence="11" type="ORF">LARSCL_LOCUS6480</name>
</gene>
<proteinExistence type="inferred from homology"/>
<evidence type="ECO:0000256" key="4">
    <source>
        <dbReference type="ARBA" id="ARBA00022737"/>
    </source>
</evidence>
<keyword evidence="4" id="KW-0677">Repeat</keyword>
<keyword evidence="2 7" id="KW-0698">rRNA processing</keyword>
<comment type="caution">
    <text evidence="11">The sequence shown here is derived from an EMBL/GenBank/DDBJ whole genome shotgun (WGS) entry which is preliminary data.</text>
</comment>
<dbReference type="PANTHER" id="PTHR17605:SF0">
    <property type="entry name" value="RIBOSOME BIOGENESIS PROTEIN BOP1"/>
    <property type="match status" value="1"/>
</dbReference>
<comment type="subcellular location">
    <subcellularLocation>
        <location evidence="7">Nucleus</location>
        <location evidence="7">Nucleolus</location>
    </subcellularLocation>
    <subcellularLocation>
        <location evidence="7">Nucleus</location>
        <location evidence="7">Nucleoplasm</location>
    </subcellularLocation>
</comment>
<dbReference type="GO" id="GO:0043021">
    <property type="term" value="F:ribonucleoprotein complex binding"/>
    <property type="evidence" value="ECO:0007669"/>
    <property type="project" value="UniProtKB-UniRule"/>
</dbReference>
<evidence type="ECO:0000256" key="2">
    <source>
        <dbReference type="ARBA" id="ARBA00022552"/>
    </source>
</evidence>
<dbReference type="SMART" id="SM01035">
    <property type="entry name" value="BOP1NT"/>
    <property type="match status" value="1"/>
</dbReference>
<evidence type="ECO:0000259" key="10">
    <source>
        <dbReference type="SMART" id="SM01035"/>
    </source>
</evidence>
<dbReference type="PROSITE" id="PS50294">
    <property type="entry name" value="WD_REPEATS_REGION"/>
    <property type="match status" value="1"/>
</dbReference>
<dbReference type="InterPro" id="IPR019775">
    <property type="entry name" value="WD40_repeat_CS"/>
</dbReference>
<dbReference type="InterPro" id="IPR028598">
    <property type="entry name" value="BOP1/Erb1"/>
</dbReference>
<dbReference type="PROSITE" id="PS00678">
    <property type="entry name" value="WD_REPEATS_1"/>
    <property type="match status" value="1"/>
</dbReference>
<feature type="compositionally biased region" description="Basic and acidic residues" evidence="9">
    <location>
        <begin position="109"/>
        <end position="128"/>
    </location>
</feature>
<dbReference type="InterPro" id="IPR001680">
    <property type="entry name" value="WD40_rpt"/>
</dbReference>
<dbReference type="Gene3D" id="2.130.10.10">
    <property type="entry name" value="YVTN repeat-like/Quinoprotein amine dehydrogenase"/>
    <property type="match status" value="1"/>
</dbReference>
<reference evidence="11 12" key="1">
    <citation type="submission" date="2024-04" db="EMBL/GenBank/DDBJ databases">
        <authorList>
            <person name="Rising A."/>
            <person name="Reimegard J."/>
            <person name="Sonavane S."/>
            <person name="Akerstrom W."/>
            <person name="Nylinder S."/>
            <person name="Hedman E."/>
            <person name="Kallberg Y."/>
        </authorList>
    </citation>
    <scope>NUCLEOTIDE SEQUENCE [LARGE SCALE GENOMIC DNA]</scope>
</reference>
<dbReference type="GO" id="GO:0070545">
    <property type="term" value="C:PeBoW complex"/>
    <property type="evidence" value="ECO:0007669"/>
    <property type="project" value="TreeGrafter"/>
</dbReference>
<comment type="function">
    <text evidence="7">Required for maturation of ribosomal RNAs and formation of the large ribosomal subunit.</text>
</comment>
<organism evidence="11 12">
    <name type="scientific">Larinioides sclopetarius</name>
    <dbReference type="NCBI Taxonomy" id="280406"/>
    <lineage>
        <taxon>Eukaryota</taxon>
        <taxon>Metazoa</taxon>
        <taxon>Ecdysozoa</taxon>
        <taxon>Arthropoda</taxon>
        <taxon>Chelicerata</taxon>
        <taxon>Arachnida</taxon>
        <taxon>Araneae</taxon>
        <taxon>Araneomorphae</taxon>
        <taxon>Entelegynae</taxon>
        <taxon>Araneoidea</taxon>
        <taxon>Araneidae</taxon>
        <taxon>Larinioides</taxon>
    </lineage>
</organism>
<dbReference type="InterPro" id="IPR036322">
    <property type="entry name" value="WD40_repeat_dom_sf"/>
</dbReference>
<dbReference type="PANTHER" id="PTHR17605">
    <property type="entry name" value="RIBOSOME BIOGENESIS PROTEIN BOP1 BLOCK OF PROLIFERATION 1 PROTEIN"/>
    <property type="match status" value="1"/>
</dbReference>
<feature type="domain" description="BOP1 N-terminal" evidence="10">
    <location>
        <begin position="147"/>
        <end position="402"/>
    </location>
</feature>
<evidence type="ECO:0000256" key="5">
    <source>
        <dbReference type="ARBA" id="ARBA00023242"/>
    </source>
</evidence>
<dbReference type="Pfam" id="PF00400">
    <property type="entry name" value="WD40"/>
    <property type="match status" value="4"/>
</dbReference>
<dbReference type="SMART" id="SM00320">
    <property type="entry name" value="WD40"/>
    <property type="match status" value="7"/>
</dbReference>
<dbReference type="InterPro" id="IPR015943">
    <property type="entry name" value="WD40/YVTN_repeat-like_dom_sf"/>
</dbReference>
<dbReference type="Pfam" id="PF08145">
    <property type="entry name" value="BOP1NT"/>
    <property type="match status" value="1"/>
</dbReference>
<feature type="region of interest" description="Disordered" evidence="9">
    <location>
        <begin position="1"/>
        <end position="133"/>
    </location>
</feature>
<accession>A0AAV1ZLB6</accession>
<dbReference type="HAMAP" id="MF_03027">
    <property type="entry name" value="BOP1"/>
    <property type="match status" value="1"/>
</dbReference>
<dbReference type="GO" id="GO:0005654">
    <property type="term" value="C:nucleoplasm"/>
    <property type="evidence" value="ECO:0007669"/>
    <property type="project" value="UniProtKB-SubCell"/>
</dbReference>
<name>A0AAV1ZLB6_9ARAC</name>
<comment type="similarity">
    <text evidence="7">Belongs to the WD repeat BOP1/ERB1 family.</text>
</comment>
<sequence>MKGKKLPEPVNELEKDSDSSVYSDLEESDSGCSEKSNEKLLYVKPTQKSKTSKAVDDAGQESDSSVYSDDEEEDDDSSESEVANSEDEIIRSQPRKAKKQNGTLQSQNDDNKENGISEVLREDEYEHDTSDEEDIRNTVGNIPMKWYDDLPHIGYDIDGKKIMKPATSDEIDEFLSKIDDPNYWRTVKNKMTGEKVVLTDEDLDIIQRIQSGKYPTSAVQYEPFEDFFTYEEMEHPVTNHPPHKRSFIPSKIEKEKVSKLVYAIKMGWIKPRAPKEQKDPFYMLWDKDVTEESKRLQHYIPAPKRKLPGHEESYNPPPEYLFTKEEEEKWKEQEPYERKIDFIPKKYPTLRQAPAYSNYIKEWFERCLDLYLCPRKRKMRVNVDPNDLLPQLPKPKDLQPFPSALAIVYTGHEKLVRSISVEQSGQLLASGSDDGTVKIWEILTGRCMRTLNLEGPIKQVAWCPLEAMSLILVSVGEKVFVINTKLGDKVVVSNTDSVLSSNRNDKLIYKHNCLLAVTWALPSDEQKAMGVRLIITHANEVKQIAWHAKGDYFATVVPNSGFRSIVIHQLSKFRSQVPFQKLKGNVQCVLFHPLRPFFFVATQKHIKMYNLMKQEISKILFGNCKWISSMAAHPQGDNIIVGSYDSRLSWFDLELSTKPYKTLRHHSKAVRQVGFHKRYPLFASTSDDGSIIICHGMVYSDLLQNPLIIPVKILKGQGMSLDCCFHPQRPWVFCSSNNTIRLYS</sequence>
<dbReference type="EMBL" id="CAXIEN010000062">
    <property type="protein sequence ID" value="CAL1272592.1"/>
    <property type="molecule type" value="Genomic_DNA"/>
</dbReference>
<keyword evidence="12" id="KW-1185">Reference proteome</keyword>
<dbReference type="Proteomes" id="UP001497382">
    <property type="component" value="Unassembled WGS sequence"/>
</dbReference>
<dbReference type="GO" id="GO:0000466">
    <property type="term" value="P:maturation of 5.8S rRNA from tricistronic rRNA transcript (SSU-rRNA, 5.8S rRNA, LSU-rRNA)"/>
    <property type="evidence" value="ECO:0007669"/>
    <property type="project" value="UniProtKB-UniRule"/>
</dbReference>
<dbReference type="SUPFAM" id="SSF50978">
    <property type="entry name" value="WD40 repeat-like"/>
    <property type="match status" value="1"/>
</dbReference>
<evidence type="ECO:0000313" key="12">
    <source>
        <dbReference type="Proteomes" id="UP001497382"/>
    </source>
</evidence>
<dbReference type="FunFam" id="2.130.10.10:FF:000061">
    <property type="entry name" value="Ribosome biogenesis protein BOP1 homolog"/>
    <property type="match status" value="1"/>
</dbReference>
<comment type="function">
    <text evidence="6">Component of the PeBoW complex, which is required for maturation of 28S and 5.8S ribosomal RNAs and formation of the 60S ribosome.</text>
</comment>
<evidence type="ECO:0000256" key="1">
    <source>
        <dbReference type="ARBA" id="ARBA00022517"/>
    </source>
</evidence>
<evidence type="ECO:0000256" key="7">
    <source>
        <dbReference type="HAMAP-Rule" id="MF_03027"/>
    </source>
</evidence>
<dbReference type="GO" id="GO:0030687">
    <property type="term" value="C:preribosome, large subunit precursor"/>
    <property type="evidence" value="ECO:0007669"/>
    <property type="project" value="UniProtKB-UniRule"/>
</dbReference>
<keyword evidence="3 8" id="KW-0853">WD repeat</keyword>
<dbReference type="AlphaFoldDB" id="A0AAV1ZLB6"/>
<evidence type="ECO:0000256" key="6">
    <source>
        <dbReference type="ARBA" id="ARBA00055102"/>
    </source>
</evidence>
<feature type="compositionally biased region" description="Acidic residues" evidence="9">
    <location>
        <begin position="68"/>
        <end position="87"/>
    </location>
</feature>
<dbReference type="GO" id="GO:0000463">
    <property type="term" value="P:maturation of LSU-rRNA from tricistronic rRNA transcript (SSU-rRNA, 5.8S rRNA, LSU-rRNA)"/>
    <property type="evidence" value="ECO:0007669"/>
    <property type="project" value="UniProtKB-UniRule"/>
</dbReference>
<dbReference type="PROSITE" id="PS50082">
    <property type="entry name" value="WD_REPEATS_2"/>
    <property type="match status" value="1"/>
</dbReference>
<evidence type="ECO:0000256" key="9">
    <source>
        <dbReference type="SAM" id="MobiDB-lite"/>
    </source>
</evidence>
<feature type="repeat" description="WD" evidence="8">
    <location>
        <begin position="409"/>
        <end position="450"/>
    </location>
</feature>
<keyword evidence="1 7" id="KW-0690">Ribosome biogenesis</keyword>